<sequence length="71" mass="8216">MRTKRSFNETKREELVLLGRDVRRRAVGHLAELPIASDPYRATSDLLDAANRLLELLDAENWRGRNSIGRR</sequence>
<dbReference type="RefSeq" id="WP_309388854.1">
    <property type="nucleotide sequence ID" value="NZ_JADBEO010000005.1"/>
</dbReference>
<name>A0ABU1DC28_9HYPH</name>
<gene>
    <name evidence="1" type="ORF">IHQ68_03390</name>
</gene>
<protein>
    <submittedName>
        <fullName evidence="1">Uncharacterized protein</fullName>
    </submittedName>
</protein>
<evidence type="ECO:0000313" key="1">
    <source>
        <dbReference type="EMBL" id="MDR4305666.1"/>
    </source>
</evidence>
<accession>A0ABU1DC28</accession>
<evidence type="ECO:0000313" key="2">
    <source>
        <dbReference type="Proteomes" id="UP001181622"/>
    </source>
</evidence>
<comment type="caution">
    <text evidence="1">The sequence shown here is derived from an EMBL/GenBank/DDBJ whole genome shotgun (WGS) entry which is preliminary data.</text>
</comment>
<proteinExistence type="predicted"/>
<reference evidence="1" key="1">
    <citation type="submission" date="2020-10" db="EMBL/GenBank/DDBJ databases">
        <authorList>
            <person name="Abbas A."/>
            <person name="Razzaq R."/>
            <person name="Waqas M."/>
            <person name="Abbas N."/>
            <person name="Nielsen T.K."/>
            <person name="Hansen L.H."/>
            <person name="Hussain S."/>
            <person name="Shahid M."/>
        </authorList>
    </citation>
    <scope>NUCLEOTIDE SEQUENCE</scope>
    <source>
        <strain evidence="1">S14</strain>
    </source>
</reference>
<dbReference type="EMBL" id="JADBEO010000005">
    <property type="protein sequence ID" value="MDR4305666.1"/>
    <property type="molecule type" value="Genomic_DNA"/>
</dbReference>
<organism evidence="1 2">
    <name type="scientific">Chelatococcus sambhunathii</name>
    <dbReference type="NCBI Taxonomy" id="363953"/>
    <lineage>
        <taxon>Bacteria</taxon>
        <taxon>Pseudomonadati</taxon>
        <taxon>Pseudomonadota</taxon>
        <taxon>Alphaproteobacteria</taxon>
        <taxon>Hyphomicrobiales</taxon>
        <taxon>Chelatococcaceae</taxon>
        <taxon>Chelatococcus</taxon>
    </lineage>
</organism>
<keyword evidence="2" id="KW-1185">Reference proteome</keyword>
<dbReference type="Proteomes" id="UP001181622">
    <property type="component" value="Unassembled WGS sequence"/>
</dbReference>